<reference evidence="2" key="2">
    <citation type="journal article" date="2022" name="Res Sq">
        <title>Comparative Genomics Reveals Insights into the Divergent Evolution of Astigmatic Mites and Household Pest Adaptations.</title>
        <authorList>
            <person name="Xiong Q."/>
            <person name="Wan A.T.-Y."/>
            <person name="Liu X.-Y."/>
            <person name="Fung C.S.-H."/>
            <person name="Xiao X."/>
            <person name="Malainual N."/>
            <person name="Hou J."/>
            <person name="Wang L."/>
            <person name="Wang M."/>
            <person name="Yang K."/>
            <person name="Cui Y."/>
            <person name="Leung E."/>
            <person name="Nong W."/>
            <person name="Shin S.-K."/>
            <person name="Au S."/>
            <person name="Jeong K.Y."/>
            <person name="Chew F.T."/>
            <person name="Hui J."/>
            <person name="Leung T.F."/>
            <person name="Tungtrongchitr A."/>
            <person name="Zhong N."/>
            <person name="Liu Z."/>
            <person name="Tsui S."/>
        </authorList>
    </citation>
    <scope>NUCLEOTIDE SEQUENCE</scope>
    <source>
        <strain evidence="2">Derf</strain>
        <tissue evidence="2">Whole organism</tissue>
    </source>
</reference>
<gene>
    <name evidence="2" type="ORF">DERF_004547</name>
</gene>
<dbReference type="AlphaFoldDB" id="A0A922I7K5"/>
<evidence type="ECO:0000313" key="2">
    <source>
        <dbReference type="EMBL" id="KAH9520863.1"/>
    </source>
</evidence>
<protein>
    <submittedName>
        <fullName evidence="2">Uncharacterized protein</fullName>
    </submittedName>
</protein>
<proteinExistence type="predicted"/>
<dbReference type="EMBL" id="ASGP02000002">
    <property type="protein sequence ID" value="KAH9520863.1"/>
    <property type="molecule type" value="Genomic_DNA"/>
</dbReference>
<feature type="compositionally biased region" description="Polar residues" evidence="1">
    <location>
        <begin position="36"/>
        <end position="45"/>
    </location>
</feature>
<keyword evidence="3" id="KW-1185">Reference proteome</keyword>
<organism evidence="2 3">
    <name type="scientific">Dermatophagoides farinae</name>
    <name type="common">American house dust mite</name>
    <dbReference type="NCBI Taxonomy" id="6954"/>
    <lineage>
        <taxon>Eukaryota</taxon>
        <taxon>Metazoa</taxon>
        <taxon>Ecdysozoa</taxon>
        <taxon>Arthropoda</taxon>
        <taxon>Chelicerata</taxon>
        <taxon>Arachnida</taxon>
        <taxon>Acari</taxon>
        <taxon>Acariformes</taxon>
        <taxon>Sarcoptiformes</taxon>
        <taxon>Astigmata</taxon>
        <taxon>Psoroptidia</taxon>
        <taxon>Analgoidea</taxon>
        <taxon>Pyroglyphidae</taxon>
        <taxon>Dermatophagoidinae</taxon>
        <taxon>Dermatophagoides</taxon>
    </lineage>
</organism>
<dbReference type="Proteomes" id="UP000790347">
    <property type="component" value="Unassembled WGS sequence"/>
</dbReference>
<accession>A0A922I7K5</accession>
<evidence type="ECO:0000256" key="1">
    <source>
        <dbReference type="SAM" id="MobiDB-lite"/>
    </source>
</evidence>
<reference evidence="2" key="1">
    <citation type="submission" date="2013-05" db="EMBL/GenBank/DDBJ databases">
        <authorList>
            <person name="Yim A.K.Y."/>
            <person name="Chan T.F."/>
            <person name="Ji K.M."/>
            <person name="Liu X.Y."/>
            <person name="Zhou J.W."/>
            <person name="Li R.Q."/>
            <person name="Yang K.Y."/>
            <person name="Li J."/>
            <person name="Li M."/>
            <person name="Law P.T.W."/>
            <person name="Wu Y.L."/>
            <person name="Cai Z.L."/>
            <person name="Qin H."/>
            <person name="Bao Y."/>
            <person name="Leung R.K.K."/>
            <person name="Ng P.K.S."/>
            <person name="Zou J."/>
            <person name="Zhong X.J."/>
            <person name="Ran P.X."/>
            <person name="Zhong N.S."/>
            <person name="Liu Z.G."/>
            <person name="Tsui S.K.W."/>
        </authorList>
    </citation>
    <scope>NUCLEOTIDE SEQUENCE</scope>
    <source>
        <strain evidence="2">Derf</strain>
        <tissue evidence="2">Whole organism</tissue>
    </source>
</reference>
<feature type="region of interest" description="Disordered" evidence="1">
    <location>
        <begin position="26"/>
        <end position="45"/>
    </location>
</feature>
<sequence length="45" mass="5077">MRLSLYIHLKISHHCVESPAETVFPGSRIQQQQQQKSKLTAVSNG</sequence>
<comment type="caution">
    <text evidence="2">The sequence shown here is derived from an EMBL/GenBank/DDBJ whole genome shotgun (WGS) entry which is preliminary data.</text>
</comment>
<evidence type="ECO:0000313" key="3">
    <source>
        <dbReference type="Proteomes" id="UP000790347"/>
    </source>
</evidence>
<name>A0A922I7K5_DERFA</name>